<dbReference type="InterPro" id="IPR012429">
    <property type="entry name" value="HGSNAT_cat"/>
</dbReference>
<feature type="transmembrane region" description="Helical" evidence="1">
    <location>
        <begin position="120"/>
        <end position="143"/>
    </location>
</feature>
<dbReference type="Proteomes" id="UP000179797">
    <property type="component" value="Unassembled WGS sequence"/>
</dbReference>
<feature type="transmembrane region" description="Helical" evidence="1">
    <location>
        <begin position="42"/>
        <end position="64"/>
    </location>
</feature>
<dbReference type="RefSeq" id="WP_052431833.1">
    <property type="nucleotide sequence ID" value="NZ_JRYR02000001.1"/>
</dbReference>
<feature type="domain" description="Heparan-alpha-glucosaminide N-acetyltransferase catalytic" evidence="2">
    <location>
        <begin position="4"/>
        <end position="221"/>
    </location>
</feature>
<keyword evidence="4" id="KW-1185">Reference proteome</keyword>
<evidence type="ECO:0000313" key="4">
    <source>
        <dbReference type="Proteomes" id="UP000179797"/>
    </source>
</evidence>
<dbReference type="OrthoDB" id="2521581at2"/>
<sequence length="372" mass="42962">MKTRLQSLDFVRGMSVLMLIPLHCMMMYATADTWRHSELGQFVQILEKGTPVFLVVMGVSFVFSKRQLPEDLTLRALKVLGIGYLLNFMKFDILLVLGLFPENLLLANKLDASMLSSNMLHFFLLGDILQLAGFSLLFMALFYKPFKNKWNVLAAALIIIILSKEVSGFRIGIPILDYFLDIMWGDQYNVYFPLFPWLAFILIGRFVGMIFKEKNDVSKFQNTLLIYAFSFFIIGGLLCYIDYDYHFGDYYHIGAGGTLMLVGFNLFVLFMGQVITQYLPKGKYLQLINYASKNVTVFYFLQWVIIDWGMVFFGFAQLTQEIISILIIVYITLTFLILYVFNLLSIKIKNALFNPTKSEEEYSSNVYQKTLD</sequence>
<dbReference type="EMBL" id="JRYR02000001">
    <property type="protein sequence ID" value="OHX67852.1"/>
    <property type="molecule type" value="Genomic_DNA"/>
</dbReference>
<feature type="transmembrane region" description="Helical" evidence="1">
    <location>
        <begin position="297"/>
        <end position="316"/>
    </location>
</feature>
<dbReference type="AlphaFoldDB" id="A0A1S1Z3P6"/>
<feature type="transmembrane region" description="Helical" evidence="1">
    <location>
        <begin position="322"/>
        <end position="344"/>
    </location>
</feature>
<proteinExistence type="predicted"/>
<protein>
    <recommendedName>
        <fullName evidence="2">Heparan-alpha-glucosaminide N-acetyltransferase catalytic domain-containing protein</fullName>
    </recommendedName>
</protein>
<keyword evidence="1" id="KW-1133">Transmembrane helix</keyword>
<keyword evidence="1" id="KW-0812">Transmembrane</keyword>
<organism evidence="3 4">
    <name type="scientific">Flammeovirga pacifica</name>
    <dbReference type="NCBI Taxonomy" id="915059"/>
    <lineage>
        <taxon>Bacteria</taxon>
        <taxon>Pseudomonadati</taxon>
        <taxon>Bacteroidota</taxon>
        <taxon>Cytophagia</taxon>
        <taxon>Cytophagales</taxon>
        <taxon>Flammeovirgaceae</taxon>
        <taxon>Flammeovirga</taxon>
    </lineage>
</organism>
<feature type="transmembrane region" description="Helical" evidence="1">
    <location>
        <begin position="255"/>
        <end position="276"/>
    </location>
</feature>
<dbReference type="STRING" id="915059.NH26_16665"/>
<reference evidence="3 4" key="1">
    <citation type="journal article" date="2012" name="Int. J. Syst. Evol. Microbiol.">
        <title>Flammeovirga pacifica sp. nov., isolated from deep-sea sediment.</title>
        <authorList>
            <person name="Xu H."/>
            <person name="Fu Y."/>
            <person name="Yang N."/>
            <person name="Ding Z."/>
            <person name="Lai Q."/>
            <person name="Zeng R."/>
        </authorList>
    </citation>
    <scope>NUCLEOTIDE SEQUENCE [LARGE SCALE GENOMIC DNA]</scope>
    <source>
        <strain evidence="4">DSM 24597 / LMG 26175 / WPAGA1</strain>
    </source>
</reference>
<feature type="transmembrane region" description="Helical" evidence="1">
    <location>
        <begin position="191"/>
        <end position="211"/>
    </location>
</feature>
<feature type="transmembrane region" description="Helical" evidence="1">
    <location>
        <begin position="223"/>
        <end position="243"/>
    </location>
</feature>
<comment type="caution">
    <text evidence="3">The sequence shown here is derived from an EMBL/GenBank/DDBJ whole genome shotgun (WGS) entry which is preliminary data.</text>
</comment>
<evidence type="ECO:0000256" key="1">
    <source>
        <dbReference type="SAM" id="Phobius"/>
    </source>
</evidence>
<accession>A0A1S1Z3P6</accession>
<feature type="transmembrane region" description="Helical" evidence="1">
    <location>
        <begin position="150"/>
        <end position="171"/>
    </location>
</feature>
<evidence type="ECO:0000259" key="2">
    <source>
        <dbReference type="Pfam" id="PF07786"/>
    </source>
</evidence>
<name>A0A1S1Z3P6_FLAPC</name>
<keyword evidence="1" id="KW-0472">Membrane</keyword>
<feature type="transmembrane region" description="Helical" evidence="1">
    <location>
        <begin position="12"/>
        <end position="30"/>
    </location>
</feature>
<evidence type="ECO:0000313" key="3">
    <source>
        <dbReference type="EMBL" id="OHX67852.1"/>
    </source>
</evidence>
<feature type="transmembrane region" description="Helical" evidence="1">
    <location>
        <begin position="76"/>
        <end position="100"/>
    </location>
</feature>
<dbReference type="Pfam" id="PF07786">
    <property type="entry name" value="HGSNAT_cat"/>
    <property type="match status" value="1"/>
</dbReference>
<gene>
    <name evidence="3" type="ORF">NH26_16665</name>
</gene>